<feature type="compositionally biased region" description="Gly residues" evidence="2">
    <location>
        <begin position="456"/>
        <end position="468"/>
    </location>
</feature>
<dbReference type="RefSeq" id="XP_032816665.1">
    <property type="nucleotide sequence ID" value="XM_032960774.1"/>
</dbReference>
<dbReference type="Gene3D" id="1.20.58.2220">
    <property type="entry name" value="Formin, FH2 domain"/>
    <property type="match status" value="1"/>
</dbReference>
<gene>
    <name evidence="7" type="primary">LOC116946004</name>
</gene>
<evidence type="ECO:0000259" key="3">
    <source>
        <dbReference type="PROSITE" id="PS51231"/>
    </source>
</evidence>
<dbReference type="GO" id="GO:0030866">
    <property type="term" value="P:cortical actin cytoskeleton organization"/>
    <property type="evidence" value="ECO:0007669"/>
    <property type="project" value="TreeGrafter"/>
</dbReference>
<feature type="domain" description="FH2" evidence="5">
    <location>
        <begin position="954"/>
        <end position="1350"/>
    </location>
</feature>
<dbReference type="Proteomes" id="UP001318040">
    <property type="component" value="Chromosome 25"/>
</dbReference>
<dbReference type="InterPro" id="IPR015425">
    <property type="entry name" value="FH2_Formin"/>
</dbReference>
<proteinExistence type="predicted"/>
<dbReference type="PROSITE" id="PS51232">
    <property type="entry name" value="GBD_FH3"/>
    <property type="match status" value="1"/>
</dbReference>
<feature type="compositionally biased region" description="Low complexity" evidence="2">
    <location>
        <begin position="369"/>
        <end position="380"/>
    </location>
</feature>
<dbReference type="GO" id="GO:0005737">
    <property type="term" value="C:cytoplasm"/>
    <property type="evidence" value="ECO:0007669"/>
    <property type="project" value="TreeGrafter"/>
</dbReference>
<feature type="region of interest" description="Disordered" evidence="2">
    <location>
        <begin position="419"/>
        <end position="581"/>
    </location>
</feature>
<dbReference type="InterPro" id="IPR016024">
    <property type="entry name" value="ARM-type_fold"/>
</dbReference>
<keyword evidence="1" id="KW-0009">Actin-binding</keyword>
<evidence type="ECO:0000259" key="5">
    <source>
        <dbReference type="PROSITE" id="PS51444"/>
    </source>
</evidence>
<organism evidence="6 7">
    <name type="scientific">Petromyzon marinus</name>
    <name type="common">Sea lamprey</name>
    <dbReference type="NCBI Taxonomy" id="7757"/>
    <lineage>
        <taxon>Eukaryota</taxon>
        <taxon>Metazoa</taxon>
        <taxon>Chordata</taxon>
        <taxon>Craniata</taxon>
        <taxon>Vertebrata</taxon>
        <taxon>Cyclostomata</taxon>
        <taxon>Hyperoartia</taxon>
        <taxon>Petromyzontiformes</taxon>
        <taxon>Petromyzontidae</taxon>
        <taxon>Petromyzon</taxon>
    </lineage>
</organism>
<dbReference type="InterPro" id="IPR011989">
    <property type="entry name" value="ARM-like"/>
</dbReference>
<dbReference type="GO" id="GO:0051015">
    <property type="term" value="F:actin filament binding"/>
    <property type="evidence" value="ECO:0007669"/>
    <property type="project" value="TreeGrafter"/>
</dbReference>
<dbReference type="SUPFAM" id="SSF48371">
    <property type="entry name" value="ARM repeat"/>
    <property type="match status" value="1"/>
</dbReference>
<feature type="compositionally biased region" description="Basic residues" evidence="2">
    <location>
        <begin position="1455"/>
        <end position="1470"/>
    </location>
</feature>
<feature type="region of interest" description="Disordered" evidence="2">
    <location>
        <begin position="596"/>
        <end position="716"/>
    </location>
</feature>
<feature type="domain" description="GBD/FH3" evidence="4">
    <location>
        <begin position="51"/>
        <end position="414"/>
    </location>
</feature>
<dbReference type="KEGG" id="pmrn:116946004"/>
<dbReference type="Pfam" id="PF24959">
    <property type="entry name" value="FH3_FHOD1-3"/>
    <property type="match status" value="1"/>
</dbReference>
<dbReference type="InterPro" id="IPR014768">
    <property type="entry name" value="GBD/FH3_dom"/>
</dbReference>
<dbReference type="FunFam" id="1.25.10.10:FF:000056">
    <property type="entry name" value="FH1/FH2 domain-containing protein 3 isoform X1"/>
    <property type="match status" value="1"/>
</dbReference>
<name>A0AAJ7X0D8_PETMA</name>
<evidence type="ECO:0000313" key="7">
    <source>
        <dbReference type="RefSeq" id="XP_032816665.1"/>
    </source>
</evidence>
<feature type="compositionally biased region" description="Low complexity" evidence="2">
    <location>
        <begin position="446"/>
        <end position="455"/>
    </location>
</feature>
<feature type="compositionally biased region" description="Pro residues" evidence="2">
    <location>
        <begin position="921"/>
        <end position="945"/>
    </location>
</feature>
<dbReference type="Pfam" id="PF02181">
    <property type="entry name" value="FH2"/>
    <property type="match status" value="1"/>
</dbReference>
<evidence type="ECO:0000256" key="1">
    <source>
        <dbReference type="ARBA" id="ARBA00023203"/>
    </source>
</evidence>
<accession>A0AAJ7X0D8</accession>
<feature type="compositionally biased region" description="Basic and acidic residues" evidence="2">
    <location>
        <begin position="491"/>
        <end position="503"/>
    </location>
</feature>
<dbReference type="Pfam" id="PF18382">
    <property type="entry name" value="Formin_GBD_N"/>
    <property type="match status" value="1"/>
</dbReference>
<dbReference type="PROSITE" id="PS51444">
    <property type="entry name" value="FH2"/>
    <property type="match status" value="1"/>
</dbReference>
<evidence type="ECO:0000256" key="2">
    <source>
        <dbReference type="SAM" id="MobiDB-lite"/>
    </source>
</evidence>
<evidence type="ECO:0000313" key="6">
    <source>
        <dbReference type="Proteomes" id="UP001318040"/>
    </source>
</evidence>
<dbReference type="InterPro" id="IPR056771">
    <property type="entry name" value="FH3_FHOD1-3-like"/>
</dbReference>
<feature type="region of interest" description="Disordered" evidence="2">
    <location>
        <begin position="325"/>
        <end position="400"/>
    </location>
</feature>
<protein>
    <submittedName>
        <fullName evidence="7">FH1/FH2 domain-containing protein 1-like</fullName>
    </submittedName>
</protein>
<dbReference type="GO" id="GO:0005856">
    <property type="term" value="C:cytoskeleton"/>
    <property type="evidence" value="ECO:0007669"/>
    <property type="project" value="TreeGrafter"/>
</dbReference>
<dbReference type="PROSITE" id="PS51231">
    <property type="entry name" value="DAD"/>
    <property type="match status" value="1"/>
</dbReference>
<dbReference type="PANTHER" id="PTHR45920:SF4">
    <property type="entry name" value="FORMIN HOMOLOGY 2 DOMAIN CONTAINING, ISOFORM I"/>
    <property type="match status" value="1"/>
</dbReference>
<feature type="region of interest" description="Disordered" evidence="2">
    <location>
        <begin position="1391"/>
        <end position="1422"/>
    </location>
</feature>
<feature type="domain" description="DAD" evidence="3">
    <location>
        <begin position="1430"/>
        <end position="1461"/>
    </location>
</feature>
<feature type="compositionally biased region" description="Pro residues" evidence="2">
    <location>
        <begin position="872"/>
        <end position="898"/>
    </location>
</feature>
<dbReference type="InterPro" id="IPR041387">
    <property type="entry name" value="FHOD1_GBD_N"/>
</dbReference>
<sequence length="1492" mass="164340">MEDLEELLCRVQFIDDTDPFNSTNFPEPSRPPDVHFALHVAVGEQLIAIHRLLRPPHELDDCALQLSHWSMYLDPECTLAEQIEDLDGFQEQNGKVKKHTVILRTKLSVRVHACIEKLYNCSGRELRRALFSLKQIFQDDKDLVHEFVNAEGLTCLIKVGTEADQNNQSYILRALSQIMLFVDGMNGVIAHNLTVQWLYELTASDSRLVVKTALKLLLVFVEYTATNPRLLIQAVGTVDRRRGAKPWCNMMALLSERDSGDPELLVIAMTVINKTLVSLPDQDSFYDMTDWLEAQGMEDIVKNHLSTKTSNPEFAEQLHAYETALNLEDGEEESRRERRRLTPGGDSVDSADRGARGNRRRSGQPPASPAASLKSLPAGSHRSEAAPATDSAYSSLPVPMSPAKDYIGSRVSANGRRFFDNSGGVEADVATERSSPVSRRSRESWATRGEAAQGGTAQGGTAQGGGNGRAAVSPGVAESLVDGALAGGPEGRWRGVAERRLPEPRSPLGAAHCRNDAQQQGFNSITRTRDLNTDSGWTGRQAEADEGTGSVSRGDVTIAGRRPAVQREREDGSDPLSPISSQKRFMLDMLYAGKPAGPAAAVGASLGDRRRGETPAGSPGRDWARVSRPSSQTDDGAASKGGREPRDRPASQCSDKAGSDDARGSPGDGVPRRSSWRSGEASPEPRHSAARLSVSRPEETPADVRPPGTRRNPARLFVDEEDAELRKRYEAERKAILERTGIKGISSRIATLQSSDSETARAKPTVEKPEILTNVRTQVGKFGLPPAETPCSPTCVIRKPEPAPILEALDQKHGAHKSSSLARLEEDHTWDQLAVQPKVLRIKDMDFTDLRDEDEKDVLRLEQQAALSAAPVPMPPLHDGAAPPPPPPLLLGSSPPPAMGRSESSWPNAPQCAVNSSVSSAPPPPPPPPSSLAPPPPPPPPPPPMLGRASLNAPMQDSMKKVKTVRLFWQELQSTRLNVSSARYGRDTLWSQLQPVEVDGSRLEHLFQSRTKEHLSSKITTIDVKKQELMLLDHKRSNAINIGLTTLPAPGVIKNAIITFDEFALNRESVEKLLTMMPTDEEKRRITEAQMANPDMHLGSAESFLFMLSSISELSARLQLWAFKLDYETMEKEVADPLMDLKDGMEQLRKNYTLKCILSTLLAIGNFLNGSSAKGFELSYLQKVPEVKDTVHKRSLIYHICNVVVEKFPEASDLYSEIGAITRIAKVDFNQLAENLAQLERRCKASWDHLKAVAKHEARAQLKTRLCDFLCDCAERVAVLKAVHRRLDNRFRAFLLYLGYSAAAARHETATRFCGVLSEFALEYRTVREQVLAQRLKRENVRQRIKTRGKMITEMGTFSFDMETDATASVESGSPSAAEHCKAHNDMTSLLMVDDGTPSSLMRRSRTRGMARTSKMSPAPSQEDLLATEDDTTEMLDCIVRSSMQAPVQRATPKERKRSRANRKSIRRTLKSGLSSEETRALGMQEAQAVKV</sequence>
<reference evidence="7" key="1">
    <citation type="submission" date="2025-08" db="UniProtKB">
        <authorList>
            <consortium name="RefSeq"/>
        </authorList>
    </citation>
    <scope>IDENTIFICATION</scope>
    <source>
        <tissue evidence="7">Sperm</tissue>
    </source>
</reference>
<evidence type="ECO:0000259" key="4">
    <source>
        <dbReference type="PROSITE" id="PS51232"/>
    </source>
</evidence>
<dbReference type="PANTHER" id="PTHR45920">
    <property type="entry name" value="FORMIN HOMOLOGY 2 DOMAIN CONTAINING, ISOFORM I"/>
    <property type="match status" value="1"/>
</dbReference>
<dbReference type="InterPro" id="IPR014767">
    <property type="entry name" value="DAD_dom"/>
</dbReference>
<keyword evidence="6" id="KW-1185">Reference proteome</keyword>
<feature type="region of interest" description="Disordered" evidence="2">
    <location>
        <begin position="870"/>
        <end position="951"/>
    </location>
</feature>
<dbReference type="InterPro" id="IPR042201">
    <property type="entry name" value="FH2_Formin_sf"/>
</dbReference>
<dbReference type="SMART" id="SM00498">
    <property type="entry name" value="FH2"/>
    <property type="match status" value="1"/>
</dbReference>
<dbReference type="Gene3D" id="1.25.10.10">
    <property type="entry name" value="Leucine-rich Repeat Variant"/>
    <property type="match status" value="1"/>
</dbReference>
<dbReference type="SUPFAM" id="SSF101447">
    <property type="entry name" value="Formin homology 2 domain (FH2 domain)"/>
    <property type="match status" value="1"/>
</dbReference>
<feature type="region of interest" description="Disordered" evidence="2">
    <location>
        <begin position="1442"/>
        <end position="1492"/>
    </location>
</feature>
<feature type="compositionally biased region" description="Polar residues" evidence="2">
    <location>
        <begin position="516"/>
        <end position="526"/>
    </location>
</feature>